<keyword evidence="2" id="KW-1185">Reference proteome</keyword>
<dbReference type="SUPFAM" id="SSF52047">
    <property type="entry name" value="RNI-like"/>
    <property type="match status" value="1"/>
</dbReference>
<sequence length="523" mass="59569">MKRPCHRLLASDQSAQLEASPTLITIPTDILYIIFQMLYDAPIPPEDRERFDYESCRGSRLIPLSETCRIMRAESLPWIFREVYNWRREDGDVWPNTLWGLFVTLHIRDRAIRHPGHIPLSVDAYRALPMMEALTRVTVRFDAPVPPELLASLSLVPHLALLEIHHARFDGAPPPLSLPFATLETLVISTLGFGGMVRKRNIDHSNERRNVHGLLAHVCDTLSTLQISGDLLPTDFIAFRWRRLRKFTVTEHTPTPYISTPELVSQMPALRELYVLFSADLGRDEDELYPPFRLGNLGGQPLSPLLTSITLSNLEPADPIFKQLPHTLETLHLVAMQDPYAPGPGSPQDPREAAFTLTTVLTVIDNISHLDLSELSLTLNVFATAGLIHRIATVFPRLRFLQLQHSIYCHGDEFCLDVRDNAIADALRRLRLLTDLRISLDFEDRLIQEGPQASAARWLIQQLPGLRTVAFSWCQSWYFYGFESVVWRTWDRSVLLRPVPVPPPPRSLSEQSWDEEEGIAIPY</sequence>
<name>A0AAD6TUA6_9AGAR</name>
<protein>
    <recommendedName>
        <fullName evidence="3">F-box domain-containing protein</fullName>
    </recommendedName>
</protein>
<evidence type="ECO:0008006" key="3">
    <source>
        <dbReference type="Google" id="ProtNLM"/>
    </source>
</evidence>
<dbReference type="EMBL" id="JARJCN010000087">
    <property type="protein sequence ID" value="KAJ7075919.1"/>
    <property type="molecule type" value="Genomic_DNA"/>
</dbReference>
<organism evidence="1 2">
    <name type="scientific">Mycena belliarum</name>
    <dbReference type="NCBI Taxonomy" id="1033014"/>
    <lineage>
        <taxon>Eukaryota</taxon>
        <taxon>Fungi</taxon>
        <taxon>Dikarya</taxon>
        <taxon>Basidiomycota</taxon>
        <taxon>Agaricomycotina</taxon>
        <taxon>Agaricomycetes</taxon>
        <taxon>Agaricomycetidae</taxon>
        <taxon>Agaricales</taxon>
        <taxon>Marasmiineae</taxon>
        <taxon>Mycenaceae</taxon>
        <taxon>Mycena</taxon>
    </lineage>
</organism>
<dbReference type="Proteomes" id="UP001222325">
    <property type="component" value="Unassembled WGS sequence"/>
</dbReference>
<comment type="caution">
    <text evidence="1">The sequence shown here is derived from an EMBL/GenBank/DDBJ whole genome shotgun (WGS) entry which is preliminary data.</text>
</comment>
<dbReference type="Gene3D" id="3.80.10.10">
    <property type="entry name" value="Ribonuclease Inhibitor"/>
    <property type="match status" value="1"/>
</dbReference>
<proteinExistence type="predicted"/>
<dbReference type="AlphaFoldDB" id="A0AAD6TUA6"/>
<gene>
    <name evidence="1" type="ORF">B0H15DRAFT_609676</name>
</gene>
<evidence type="ECO:0000313" key="1">
    <source>
        <dbReference type="EMBL" id="KAJ7075919.1"/>
    </source>
</evidence>
<dbReference type="InterPro" id="IPR032675">
    <property type="entry name" value="LRR_dom_sf"/>
</dbReference>
<reference evidence="1" key="1">
    <citation type="submission" date="2023-03" db="EMBL/GenBank/DDBJ databases">
        <title>Massive genome expansion in bonnet fungi (Mycena s.s.) driven by repeated elements and novel gene families across ecological guilds.</title>
        <authorList>
            <consortium name="Lawrence Berkeley National Laboratory"/>
            <person name="Harder C.B."/>
            <person name="Miyauchi S."/>
            <person name="Viragh M."/>
            <person name="Kuo A."/>
            <person name="Thoen E."/>
            <person name="Andreopoulos B."/>
            <person name="Lu D."/>
            <person name="Skrede I."/>
            <person name="Drula E."/>
            <person name="Henrissat B."/>
            <person name="Morin E."/>
            <person name="Kohler A."/>
            <person name="Barry K."/>
            <person name="LaButti K."/>
            <person name="Morin E."/>
            <person name="Salamov A."/>
            <person name="Lipzen A."/>
            <person name="Mereny Z."/>
            <person name="Hegedus B."/>
            <person name="Baldrian P."/>
            <person name="Stursova M."/>
            <person name="Weitz H."/>
            <person name="Taylor A."/>
            <person name="Grigoriev I.V."/>
            <person name="Nagy L.G."/>
            <person name="Martin F."/>
            <person name="Kauserud H."/>
        </authorList>
    </citation>
    <scope>NUCLEOTIDE SEQUENCE</scope>
    <source>
        <strain evidence="1">CBHHK173m</strain>
    </source>
</reference>
<evidence type="ECO:0000313" key="2">
    <source>
        <dbReference type="Proteomes" id="UP001222325"/>
    </source>
</evidence>
<accession>A0AAD6TUA6</accession>